<sequence length="198" mass="22650">MYRKSFPKCEIRGDRSPSKKKQIMGSISALPNKCLSCEFLFEGECLRAEELAEDYLRLDYGSCGIEGNTEPKVIKVSKTGIEIFVPNKCIDCEFLIYDSTWQYVCSKDQEIWGDGFRELDWGDWQPKFPNVGLRKFGRDGLDLGNVAITNKVIQLILDGHKTKALKVYKDLNNISTIKEAREDIEQIEVNLKKAQNKV</sequence>
<proteinExistence type="predicted"/>
<keyword evidence="2" id="KW-1185">Reference proteome</keyword>
<dbReference type="RefSeq" id="WP_169660872.1">
    <property type="nucleotide sequence ID" value="NZ_JABANE010000193.1"/>
</dbReference>
<dbReference type="Proteomes" id="UP000576082">
    <property type="component" value="Unassembled WGS sequence"/>
</dbReference>
<name>A0A7X9S1I5_9BACT</name>
<dbReference type="EMBL" id="JABANE010000193">
    <property type="protein sequence ID" value="NME72691.1"/>
    <property type="molecule type" value="Genomic_DNA"/>
</dbReference>
<dbReference type="AlphaFoldDB" id="A0A7X9S1I5"/>
<gene>
    <name evidence="1" type="ORF">HHU12_32325</name>
</gene>
<accession>A0A7X9S1I5</accession>
<protein>
    <submittedName>
        <fullName evidence="1">Uncharacterized protein</fullName>
    </submittedName>
</protein>
<reference evidence="1 2" key="1">
    <citation type="submission" date="2020-04" db="EMBL/GenBank/DDBJ databases">
        <title>Flammeovirga sp. SR4, a novel species isolated from seawater.</title>
        <authorList>
            <person name="Wang X."/>
        </authorList>
    </citation>
    <scope>NUCLEOTIDE SEQUENCE [LARGE SCALE GENOMIC DNA]</scope>
    <source>
        <strain evidence="1 2">ATCC 23126</strain>
    </source>
</reference>
<evidence type="ECO:0000313" key="2">
    <source>
        <dbReference type="Proteomes" id="UP000576082"/>
    </source>
</evidence>
<comment type="caution">
    <text evidence="1">The sequence shown here is derived from an EMBL/GenBank/DDBJ whole genome shotgun (WGS) entry which is preliminary data.</text>
</comment>
<evidence type="ECO:0000313" key="1">
    <source>
        <dbReference type="EMBL" id="NME72691.1"/>
    </source>
</evidence>
<organism evidence="1 2">
    <name type="scientific">Flammeovirga aprica JL-4</name>
    <dbReference type="NCBI Taxonomy" id="694437"/>
    <lineage>
        <taxon>Bacteria</taxon>
        <taxon>Pseudomonadati</taxon>
        <taxon>Bacteroidota</taxon>
        <taxon>Cytophagia</taxon>
        <taxon>Cytophagales</taxon>
        <taxon>Flammeovirgaceae</taxon>
        <taxon>Flammeovirga</taxon>
    </lineage>
</organism>